<dbReference type="InterPro" id="IPR016035">
    <property type="entry name" value="Acyl_Trfase/lysoPLipase"/>
</dbReference>
<evidence type="ECO:0000259" key="11">
    <source>
        <dbReference type="PROSITE" id="PS51635"/>
    </source>
</evidence>
<feature type="non-terminal residue" evidence="12">
    <location>
        <position position="509"/>
    </location>
</feature>
<dbReference type="GO" id="GO:0016020">
    <property type="term" value="C:membrane"/>
    <property type="evidence" value="ECO:0007669"/>
    <property type="project" value="UniProtKB-SubCell"/>
</dbReference>
<dbReference type="OrthoDB" id="421051at2759"/>
<dbReference type="PANTHER" id="PTHR14226">
    <property type="entry name" value="NEUROPATHY TARGET ESTERASE/SWISS CHEESE D.MELANOGASTER"/>
    <property type="match status" value="1"/>
</dbReference>
<feature type="short sequence motif" description="GXSXG" evidence="9">
    <location>
        <begin position="173"/>
        <end position="177"/>
    </location>
</feature>
<proteinExistence type="inferred from homology"/>
<sequence>VNEFRLFSWLNQQEDIHRMVLYQCDYQLTLCCNSVTVLSLSSVVTFRGLIEKELESIAVRAQKELILLHKEDAETVKNTTEWLNLRGWLSSHHHLRCPKRVLKITSAAKTLETYERVFETQPDRMADFSRLARFLTGNSITLVLGGGGARGLAHVGMIKAMQDEGIPIDVIGGTSIGAFIGALWAEERNFVRFKQRAREWSTVMNSWWKKIWDLTYPFASMFTGSAFNESIENVFHDRQIEDLWIPYFCITTNISNSTMRVHSSGSLWRYVRASMSLAGYLPPLCDPVDGHLILDGGYVNNLPGTVGLEHFQTVLSGSLSLWMIDKVPDMTEIQSRLAYVSCVRQLEVVKNSDYCEYIRPPIDRYGTLQFGSFDDIAETGYHHGKTLFSAWNKGGLLEKLFQETEPPSNEARYRAERNIPKSHVPGMAYFTDLAEQVSRIEKPRNNTFYPSEDDSDEEVIYENDEDEELGHMLDRLREEEVFAHTDGDDDAREDGAEKSSGRRQAAAHI</sequence>
<dbReference type="Pfam" id="PF24179">
    <property type="entry name" value="NTE_Ploop"/>
    <property type="match status" value="1"/>
</dbReference>
<keyword evidence="8" id="KW-0472">Membrane</keyword>
<feature type="domain" description="PNPLA" evidence="11">
    <location>
        <begin position="142"/>
        <end position="308"/>
    </location>
</feature>
<evidence type="ECO:0000313" key="13">
    <source>
        <dbReference type="Proteomes" id="UP000678393"/>
    </source>
</evidence>
<dbReference type="GO" id="GO:0005783">
    <property type="term" value="C:endoplasmic reticulum"/>
    <property type="evidence" value="ECO:0007669"/>
    <property type="project" value="TreeGrafter"/>
</dbReference>
<keyword evidence="13" id="KW-1185">Reference proteome</keyword>
<comment type="subcellular location">
    <subcellularLocation>
        <location evidence="1">Membrane</location>
    </subcellularLocation>
</comment>
<keyword evidence="6" id="KW-1133">Transmembrane helix</keyword>
<dbReference type="AlphaFoldDB" id="A0A8S3YJI2"/>
<comment type="caution">
    <text evidence="12">The sequence shown here is derived from an EMBL/GenBank/DDBJ whole genome shotgun (WGS) entry which is preliminary data.</text>
</comment>
<feature type="region of interest" description="Disordered" evidence="10">
    <location>
        <begin position="478"/>
        <end position="509"/>
    </location>
</feature>
<dbReference type="InterPro" id="IPR050301">
    <property type="entry name" value="NTE"/>
</dbReference>
<dbReference type="InterPro" id="IPR001423">
    <property type="entry name" value="LysoPLipase_patatin_CS"/>
</dbReference>
<dbReference type="GO" id="GO:0016042">
    <property type="term" value="P:lipid catabolic process"/>
    <property type="evidence" value="ECO:0007669"/>
    <property type="project" value="UniProtKB-UniRule"/>
</dbReference>
<accession>A0A8S3YJI2</accession>
<dbReference type="PANTHER" id="PTHR14226:SF29">
    <property type="entry name" value="NEUROPATHY TARGET ESTERASE SWS"/>
    <property type="match status" value="1"/>
</dbReference>
<evidence type="ECO:0000256" key="2">
    <source>
        <dbReference type="ARBA" id="ARBA00006636"/>
    </source>
</evidence>
<dbReference type="GO" id="GO:0046470">
    <property type="term" value="P:phosphatidylcholine metabolic process"/>
    <property type="evidence" value="ECO:0007669"/>
    <property type="project" value="InterPro"/>
</dbReference>
<dbReference type="GO" id="GO:0004622">
    <property type="term" value="F:phosphatidylcholine lysophospholipase activity"/>
    <property type="evidence" value="ECO:0007669"/>
    <property type="project" value="InterPro"/>
</dbReference>
<evidence type="ECO:0000313" key="12">
    <source>
        <dbReference type="EMBL" id="CAG5115532.1"/>
    </source>
</evidence>
<keyword evidence="4 9" id="KW-0378">Hydrolase</keyword>
<evidence type="ECO:0000256" key="8">
    <source>
        <dbReference type="ARBA" id="ARBA00023136"/>
    </source>
</evidence>
<dbReference type="PROSITE" id="PS01237">
    <property type="entry name" value="UPF0028"/>
    <property type="match status" value="1"/>
</dbReference>
<dbReference type="FunFam" id="3.40.1090.10:FF:000022">
    <property type="entry name" value="Neuropathy target esterase sws"/>
    <property type="match status" value="1"/>
</dbReference>
<protein>
    <recommendedName>
        <fullName evidence="11">PNPLA domain-containing protein</fullName>
    </recommendedName>
</protein>
<evidence type="ECO:0000256" key="5">
    <source>
        <dbReference type="ARBA" id="ARBA00022963"/>
    </source>
</evidence>
<keyword evidence="5 9" id="KW-0442">Lipid degradation</keyword>
<comment type="similarity">
    <text evidence="2">Belongs to the NTE family.</text>
</comment>
<dbReference type="Proteomes" id="UP000678393">
    <property type="component" value="Unassembled WGS sequence"/>
</dbReference>
<dbReference type="Pfam" id="PF01734">
    <property type="entry name" value="Patatin"/>
    <property type="match status" value="1"/>
</dbReference>
<dbReference type="Gene3D" id="3.40.1090.10">
    <property type="entry name" value="Cytosolic phospholipase A2 catalytic domain"/>
    <property type="match status" value="1"/>
</dbReference>
<feature type="short sequence motif" description="GXGXXG" evidence="9">
    <location>
        <begin position="146"/>
        <end position="151"/>
    </location>
</feature>
<evidence type="ECO:0000256" key="10">
    <source>
        <dbReference type="SAM" id="MobiDB-lite"/>
    </source>
</evidence>
<feature type="active site" description="Nucleophile" evidence="9">
    <location>
        <position position="175"/>
    </location>
</feature>
<name>A0A8S3YJI2_9EUPU</name>
<dbReference type="SUPFAM" id="SSF52151">
    <property type="entry name" value="FabD/lysophospholipase-like"/>
    <property type="match status" value="1"/>
</dbReference>
<reference evidence="12" key="1">
    <citation type="submission" date="2021-04" db="EMBL/GenBank/DDBJ databases">
        <authorList>
            <consortium name="Molecular Ecology Group"/>
        </authorList>
    </citation>
    <scope>NUCLEOTIDE SEQUENCE</scope>
</reference>
<evidence type="ECO:0000256" key="9">
    <source>
        <dbReference type="PROSITE-ProRule" id="PRU01161"/>
    </source>
</evidence>
<keyword evidence="7 9" id="KW-0443">Lipid metabolism</keyword>
<dbReference type="EMBL" id="CAJHNH020000127">
    <property type="protein sequence ID" value="CAG5115532.1"/>
    <property type="molecule type" value="Genomic_DNA"/>
</dbReference>
<evidence type="ECO:0000256" key="4">
    <source>
        <dbReference type="ARBA" id="ARBA00022801"/>
    </source>
</evidence>
<organism evidence="12 13">
    <name type="scientific">Candidula unifasciata</name>
    <dbReference type="NCBI Taxonomy" id="100452"/>
    <lineage>
        <taxon>Eukaryota</taxon>
        <taxon>Metazoa</taxon>
        <taxon>Spiralia</taxon>
        <taxon>Lophotrochozoa</taxon>
        <taxon>Mollusca</taxon>
        <taxon>Gastropoda</taxon>
        <taxon>Heterobranchia</taxon>
        <taxon>Euthyneura</taxon>
        <taxon>Panpulmonata</taxon>
        <taxon>Eupulmonata</taxon>
        <taxon>Stylommatophora</taxon>
        <taxon>Helicina</taxon>
        <taxon>Helicoidea</taxon>
        <taxon>Geomitridae</taxon>
        <taxon>Candidula</taxon>
    </lineage>
</organism>
<dbReference type="InterPro" id="IPR002641">
    <property type="entry name" value="PNPLA_dom"/>
</dbReference>
<evidence type="ECO:0000256" key="7">
    <source>
        <dbReference type="ARBA" id="ARBA00023098"/>
    </source>
</evidence>
<dbReference type="PROSITE" id="PS51635">
    <property type="entry name" value="PNPLA"/>
    <property type="match status" value="1"/>
</dbReference>
<dbReference type="InterPro" id="IPR056556">
    <property type="entry name" value="NTE1_P-loop_dom"/>
</dbReference>
<keyword evidence="3" id="KW-0812">Transmembrane</keyword>
<feature type="active site" description="Proton acceptor" evidence="9">
    <location>
        <position position="295"/>
    </location>
</feature>
<evidence type="ECO:0000256" key="3">
    <source>
        <dbReference type="ARBA" id="ARBA00022692"/>
    </source>
</evidence>
<feature type="short sequence motif" description="DGA/G" evidence="9">
    <location>
        <begin position="295"/>
        <end position="297"/>
    </location>
</feature>
<gene>
    <name evidence="12" type="ORF">CUNI_LOCUS1090</name>
</gene>
<evidence type="ECO:0000256" key="6">
    <source>
        <dbReference type="ARBA" id="ARBA00022989"/>
    </source>
</evidence>
<evidence type="ECO:0000256" key="1">
    <source>
        <dbReference type="ARBA" id="ARBA00004370"/>
    </source>
</evidence>